<evidence type="ECO:0000313" key="2">
    <source>
        <dbReference type="EMBL" id="SFZ79934.1"/>
    </source>
</evidence>
<dbReference type="PANTHER" id="PTHR42923">
    <property type="entry name" value="PROTOPORPHYRINOGEN OXIDASE"/>
    <property type="match status" value="1"/>
</dbReference>
<reference evidence="2 3" key="1">
    <citation type="submission" date="2016-11" db="EMBL/GenBank/DDBJ databases">
        <authorList>
            <person name="Jaros S."/>
            <person name="Januszkiewicz K."/>
            <person name="Wedrychowicz H."/>
        </authorList>
    </citation>
    <scope>NUCLEOTIDE SEQUENCE [LARGE SCALE GENOMIC DNA]</scope>
    <source>
        <strain evidence="2">NCIMB 2154T</strain>
    </source>
</reference>
<dbReference type="STRING" id="1349785.GCA_000509405_00929"/>
<dbReference type="InterPro" id="IPR050464">
    <property type="entry name" value="Zeta_carotene_desat/Oxidored"/>
</dbReference>
<dbReference type="Pfam" id="PF01593">
    <property type="entry name" value="Amino_oxidase"/>
    <property type="match status" value="1"/>
</dbReference>
<evidence type="ECO:0000313" key="3">
    <source>
        <dbReference type="Proteomes" id="UP000231564"/>
    </source>
</evidence>
<dbReference type="PANTHER" id="PTHR42923:SF46">
    <property type="entry name" value="AMINE OXIDASE"/>
    <property type="match status" value="1"/>
</dbReference>
<dbReference type="Gene3D" id="3.50.50.60">
    <property type="entry name" value="FAD/NAD(P)-binding domain"/>
    <property type="match status" value="1"/>
</dbReference>
<feature type="domain" description="Amine oxidase" evidence="1">
    <location>
        <begin position="46"/>
        <end position="310"/>
    </location>
</feature>
<accession>A0A2H1E697</accession>
<dbReference type="InterPro" id="IPR036188">
    <property type="entry name" value="FAD/NAD-bd_sf"/>
</dbReference>
<evidence type="ECO:0000259" key="1">
    <source>
        <dbReference type="Pfam" id="PF01593"/>
    </source>
</evidence>
<proteinExistence type="predicted"/>
<dbReference type="KEGG" id="tmar:MARIT_0013"/>
<dbReference type="Proteomes" id="UP000231564">
    <property type="component" value="Chromosome MARIT"/>
</dbReference>
<organism evidence="2 3">
    <name type="scientific">Tenacibaculum maritimum NCIMB 2154</name>
    <dbReference type="NCBI Taxonomy" id="1349785"/>
    <lineage>
        <taxon>Bacteria</taxon>
        <taxon>Pseudomonadati</taxon>
        <taxon>Bacteroidota</taxon>
        <taxon>Flavobacteriia</taxon>
        <taxon>Flavobacteriales</taxon>
        <taxon>Flavobacteriaceae</taxon>
        <taxon>Tenacibaculum</taxon>
    </lineage>
</organism>
<keyword evidence="3" id="KW-1185">Reference proteome</keyword>
<name>A0A2H1E697_9FLAO</name>
<protein>
    <recommendedName>
        <fullName evidence="1">Amine oxidase domain-containing protein</fullName>
    </recommendedName>
</protein>
<dbReference type="AlphaFoldDB" id="A0A2H1E697"/>
<gene>
    <name evidence="2" type="ORF">MARIT_0013</name>
</gene>
<dbReference type="InterPro" id="IPR002937">
    <property type="entry name" value="Amino_oxidase"/>
</dbReference>
<sequence length="535" mass="60451">MAFTDVIITDFSVEIKFIIMDKKPLSEAAVASLKKKPLVAIFGAGVSGLKMAHECIKRNMEVHVYEERALPGGKCIGYIASGLPSELTHRQMFSSNTVLLETLKEIPTKTGNLLEKLEPITNVQFVWTHKDKSMDFSRENFSILTELIDNLKSANAMFFDGVPLKDIYWFKTRLTQKIKNSEEKEMPISKYFEYDKRPELAAFLHKVLSSWIAGSDFSRTGDILQLLLCKKIKASPLSPPTYSITFNGPISECLIMPWYHFLKEKGVKFHFNSKLESVQRGNTKVESVILNNGEKVIADAYAIATPPAPAIAVFPELKPLINVENIKSHGFQLHMKTIPEKFKKKTLGIIIDSAWGLSYKVYHTNKYHHTKFGEGVVATLSITATRMEYHNGIVYNKPLIECNHEEVRDEILAQMGISNEVFATCFNGALKIGPGALIVPIEVAKKQEYDSWFKGPIIPNSSKDDVCWVIQDQLINPSYKNKVHTKSSLLENVYLGGEWVNNDKQKWTIPSTLERSMENALHCTEEIIKDTIISK</sequence>
<dbReference type="EMBL" id="LT634361">
    <property type="protein sequence ID" value="SFZ79934.1"/>
    <property type="molecule type" value="Genomic_DNA"/>
</dbReference>
<dbReference type="SUPFAM" id="SSF51905">
    <property type="entry name" value="FAD/NAD(P)-binding domain"/>
    <property type="match status" value="1"/>
</dbReference>
<dbReference type="GO" id="GO:0016491">
    <property type="term" value="F:oxidoreductase activity"/>
    <property type="evidence" value="ECO:0007669"/>
    <property type="project" value="InterPro"/>
</dbReference>